<dbReference type="Proteomes" id="UP000286415">
    <property type="component" value="Unassembled WGS sequence"/>
</dbReference>
<dbReference type="FunCoup" id="A0A3R7CE36">
    <property type="interactions" value="966"/>
</dbReference>
<evidence type="ECO:0000256" key="4">
    <source>
        <dbReference type="ARBA" id="ARBA00022842"/>
    </source>
</evidence>
<dbReference type="SUPFAM" id="SSF48576">
    <property type="entry name" value="Terpenoid synthases"/>
    <property type="match status" value="1"/>
</dbReference>
<evidence type="ECO:0000313" key="6">
    <source>
        <dbReference type="EMBL" id="KAG5445830.1"/>
    </source>
</evidence>
<dbReference type="PANTHER" id="PTHR11525:SF0">
    <property type="entry name" value="FARNESYL PYROPHOSPHATE SYNTHASE"/>
    <property type="match status" value="1"/>
</dbReference>
<sequence length="412" mass="46072">MGKHLACSLLKSTHNFPSANTLLRCCSANQPTMEACSVPNCSPGVVTMDTNRWIQLQKEFDAHYSEFERLLSECVRPKNSADELVQIARYNLAGGKRIRGCLVAASLEAFIGDSVPDNAALYRAYIVGWCIEMLHAGFLIHDDIIDNSPTRRNRTSWFLMQRQAGRGLIAVNDGLHLILTTKFLLHHLFVSSDTTAVGYLKLLQLFDDVSYRTCWGESLDSAYSRTAPNDNTTELLSLDSFTRSNFNEICAWKTGFYTFYLPVACGMAIAGTTDEASYSAASHILLKMGQYFQAQDDYLDCFGDVAVTGKVGTDIADGKCSWPIVECLARASPEQIKVIQENYGRRDPLAQSAVREVYEQLHLPQVFADYEAQMRTDIIGDITDWTLSDACVTRHAQNLFCDLVDLLFRRAK</sequence>
<dbReference type="InterPro" id="IPR008949">
    <property type="entry name" value="Isoprenoid_synthase_dom_sf"/>
</dbReference>
<dbReference type="EMBL" id="NIRI02000056">
    <property type="protein sequence ID" value="KAG5445830.1"/>
    <property type="molecule type" value="Genomic_DNA"/>
</dbReference>
<dbReference type="Pfam" id="PF00348">
    <property type="entry name" value="polyprenyl_synt"/>
    <property type="match status" value="1"/>
</dbReference>
<dbReference type="InterPro" id="IPR039702">
    <property type="entry name" value="FPS1-like"/>
</dbReference>
<accession>A0A3R7CE36</accession>
<dbReference type="Gene3D" id="1.10.600.10">
    <property type="entry name" value="Farnesyl Diphosphate Synthase"/>
    <property type="match status" value="1"/>
</dbReference>
<name>A0A3R7CE36_CLOSI</name>
<dbReference type="STRING" id="79923.A0A3R7CE36"/>
<organism evidence="6 7">
    <name type="scientific">Clonorchis sinensis</name>
    <name type="common">Chinese liver fluke</name>
    <dbReference type="NCBI Taxonomy" id="79923"/>
    <lineage>
        <taxon>Eukaryota</taxon>
        <taxon>Metazoa</taxon>
        <taxon>Spiralia</taxon>
        <taxon>Lophotrochozoa</taxon>
        <taxon>Platyhelminthes</taxon>
        <taxon>Trematoda</taxon>
        <taxon>Digenea</taxon>
        <taxon>Opisthorchiida</taxon>
        <taxon>Opisthorchiata</taxon>
        <taxon>Opisthorchiidae</taxon>
        <taxon>Clonorchis</taxon>
    </lineage>
</organism>
<evidence type="ECO:0000256" key="3">
    <source>
        <dbReference type="ARBA" id="ARBA00022723"/>
    </source>
</evidence>
<reference evidence="6 7" key="2">
    <citation type="journal article" date="2021" name="Genomics">
        <title>High-quality reference genome for Clonorchis sinensis.</title>
        <authorList>
            <person name="Young N.D."/>
            <person name="Stroehlein A.J."/>
            <person name="Kinkar L."/>
            <person name="Wang T."/>
            <person name="Sohn W.M."/>
            <person name="Chang B.C.H."/>
            <person name="Kaur P."/>
            <person name="Weisz D."/>
            <person name="Dudchenko O."/>
            <person name="Aiden E.L."/>
            <person name="Korhonen P.K."/>
            <person name="Gasser R.B."/>
        </authorList>
    </citation>
    <scope>NUCLEOTIDE SEQUENCE [LARGE SCALE GENOMIC DNA]</scope>
    <source>
        <strain evidence="6">Cs-k2</strain>
    </source>
</reference>
<reference evidence="6 7" key="1">
    <citation type="journal article" date="2018" name="Biotechnol. Adv.">
        <title>Improved genomic resources and new bioinformatic workflow for the carcinogenic parasite Clonorchis sinensis: Biotechnological implications.</title>
        <authorList>
            <person name="Wang D."/>
            <person name="Korhonen P.K."/>
            <person name="Gasser R.B."/>
            <person name="Young N.D."/>
        </authorList>
    </citation>
    <scope>NUCLEOTIDE SEQUENCE [LARGE SCALE GENOMIC DNA]</scope>
    <source>
        <strain evidence="6">Cs-k2</strain>
    </source>
</reference>
<dbReference type="GO" id="GO:0004337">
    <property type="term" value="F:(2E,6E)-farnesyl diphosphate synthase activity"/>
    <property type="evidence" value="ECO:0007669"/>
    <property type="project" value="TreeGrafter"/>
</dbReference>
<dbReference type="SFLD" id="SFLDS00005">
    <property type="entry name" value="Isoprenoid_Synthase_Type_I"/>
    <property type="match status" value="1"/>
</dbReference>
<dbReference type="InParanoid" id="A0A3R7CE36"/>
<dbReference type="GO" id="GO:0045337">
    <property type="term" value="P:farnesyl diphosphate biosynthetic process"/>
    <property type="evidence" value="ECO:0007669"/>
    <property type="project" value="TreeGrafter"/>
</dbReference>
<dbReference type="GO" id="GO:0005737">
    <property type="term" value="C:cytoplasm"/>
    <property type="evidence" value="ECO:0007669"/>
    <property type="project" value="TreeGrafter"/>
</dbReference>
<dbReference type="GO" id="GO:0004161">
    <property type="term" value="F:dimethylallyltranstransferase activity"/>
    <property type="evidence" value="ECO:0007669"/>
    <property type="project" value="TreeGrafter"/>
</dbReference>
<dbReference type="GO" id="GO:0046872">
    <property type="term" value="F:metal ion binding"/>
    <property type="evidence" value="ECO:0007669"/>
    <property type="project" value="UniProtKB-KW"/>
</dbReference>
<keyword evidence="4" id="KW-0460">Magnesium</keyword>
<gene>
    <name evidence="6" type="ORF">CSKR_107301</name>
</gene>
<keyword evidence="7" id="KW-1185">Reference proteome</keyword>
<evidence type="ECO:0000256" key="5">
    <source>
        <dbReference type="RuleBase" id="RU004466"/>
    </source>
</evidence>
<proteinExistence type="inferred from homology"/>
<dbReference type="SFLD" id="SFLDG01017">
    <property type="entry name" value="Polyprenyl_Transferase_Like"/>
    <property type="match status" value="1"/>
</dbReference>
<evidence type="ECO:0000313" key="7">
    <source>
        <dbReference type="Proteomes" id="UP000286415"/>
    </source>
</evidence>
<dbReference type="InterPro" id="IPR000092">
    <property type="entry name" value="Polyprenyl_synt"/>
</dbReference>
<protein>
    <submittedName>
        <fullName evidence="6">Farnesyl pyrophosphate synthase</fullName>
    </submittedName>
</protein>
<dbReference type="OrthoDB" id="10257492at2759"/>
<comment type="caution">
    <text evidence="6">The sequence shown here is derived from an EMBL/GenBank/DDBJ whole genome shotgun (WGS) entry which is preliminary data.</text>
</comment>
<evidence type="ECO:0000256" key="1">
    <source>
        <dbReference type="ARBA" id="ARBA00001946"/>
    </source>
</evidence>
<evidence type="ECO:0000256" key="2">
    <source>
        <dbReference type="ARBA" id="ARBA00022679"/>
    </source>
</evidence>
<comment type="cofactor">
    <cofactor evidence="1">
        <name>Mg(2+)</name>
        <dbReference type="ChEBI" id="CHEBI:18420"/>
    </cofactor>
</comment>
<keyword evidence="3" id="KW-0479">Metal-binding</keyword>
<dbReference type="PANTHER" id="PTHR11525">
    <property type="entry name" value="FARNESYL-PYROPHOSPHATE SYNTHETASE"/>
    <property type="match status" value="1"/>
</dbReference>
<keyword evidence="2 5" id="KW-0808">Transferase</keyword>
<comment type="similarity">
    <text evidence="5">Belongs to the FPP/GGPP synthase family.</text>
</comment>
<dbReference type="AlphaFoldDB" id="A0A3R7CE36"/>
<dbReference type="CDD" id="cd00685">
    <property type="entry name" value="Trans_IPPS_HT"/>
    <property type="match status" value="1"/>
</dbReference>